<dbReference type="Proteomes" id="UP001056610">
    <property type="component" value="Chromosome"/>
</dbReference>
<evidence type="ECO:0000313" key="2">
    <source>
        <dbReference type="Proteomes" id="UP001056610"/>
    </source>
</evidence>
<accession>A0ABY4QM09</accession>
<evidence type="ECO:0008006" key="3">
    <source>
        <dbReference type="Google" id="ProtNLM"/>
    </source>
</evidence>
<keyword evidence="2" id="KW-1185">Reference proteome</keyword>
<sequence length="127" mass="13569">MRISGAFLAEKTEAFDNKLNVVGGVISKYKVGPDRVAQFDLAVLTQGDTGDADRLVVIEVLPPDGGQLIHMHRELPANLTNADAGFACFQLRLTLNSNGRWTVAMRGAAGEVSLPLTVSGPLPRSRP</sequence>
<dbReference type="RefSeq" id="WP_219065597.1">
    <property type="nucleotide sequence ID" value="NZ_CAJUXY010000002.1"/>
</dbReference>
<reference evidence="1" key="1">
    <citation type="submission" date="2022-05" db="EMBL/GenBank/DDBJ databases">
        <title>A methanotrophic Mycobacterium dominates a cave microbial ecosystem.</title>
        <authorList>
            <person name="Van Spanning R.J.M."/>
            <person name="Guan Q."/>
            <person name="Melkonian C."/>
            <person name="Gallant J."/>
            <person name="Polerecky L."/>
            <person name="Flot J.-F."/>
            <person name="Brandt B.W."/>
            <person name="Braster M."/>
            <person name="Iturbe Espinoza P."/>
            <person name="Aerts J."/>
            <person name="Meima-Franke M."/>
            <person name="Piersma S.R."/>
            <person name="Bunduc C."/>
            <person name="Ummels R."/>
            <person name="Pain A."/>
            <person name="Fleming E.J."/>
            <person name="van der Wel N."/>
            <person name="Gherman V.D."/>
            <person name="Sarbu S.M."/>
            <person name="Bodelier P.L.E."/>
            <person name="Bitter W."/>
        </authorList>
    </citation>
    <scope>NUCLEOTIDE SEQUENCE</scope>
    <source>
        <strain evidence="1">Sulfur Cave</strain>
    </source>
</reference>
<proteinExistence type="predicted"/>
<name>A0ABY4QM09_9MYCO</name>
<organism evidence="1 2">
    <name type="scientific">Candidatus Mycobacterium methanotrophicum</name>
    <dbReference type="NCBI Taxonomy" id="2943498"/>
    <lineage>
        <taxon>Bacteria</taxon>
        <taxon>Bacillati</taxon>
        <taxon>Actinomycetota</taxon>
        <taxon>Actinomycetes</taxon>
        <taxon>Mycobacteriales</taxon>
        <taxon>Mycobacteriaceae</taxon>
        <taxon>Mycobacterium</taxon>
    </lineage>
</organism>
<dbReference type="EMBL" id="CP097320">
    <property type="protein sequence ID" value="UQX11909.1"/>
    <property type="molecule type" value="Genomic_DNA"/>
</dbReference>
<evidence type="ECO:0000313" key="1">
    <source>
        <dbReference type="EMBL" id="UQX11909.1"/>
    </source>
</evidence>
<protein>
    <recommendedName>
        <fullName evidence="3">Nitrogen fixation protein FixH</fullName>
    </recommendedName>
</protein>
<gene>
    <name evidence="1" type="ORF">M5I08_05835</name>
</gene>